<evidence type="ECO:0000313" key="1">
    <source>
        <dbReference type="EMBL" id="KAK2951092.1"/>
    </source>
</evidence>
<keyword evidence="2" id="KW-1185">Reference proteome</keyword>
<dbReference type="EMBL" id="JARBJD010000124">
    <property type="protein sequence ID" value="KAK2951092.1"/>
    <property type="molecule type" value="Genomic_DNA"/>
</dbReference>
<gene>
    <name evidence="1" type="ORF">BLNAU_13935</name>
</gene>
<name>A0ABQ9XI98_9EUKA</name>
<accession>A0ABQ9XI98</accession>
<comment type="caution">
    <text evidence="1">The sequence shown here is derived from an EMBL/GenBank/DDBJ whole genome shotgun (WGS) entry which is preliminary data.</text>
</comment>
<evidence type="ECO:0000313" key="2">
    <source>
        <dbReference type="Proteomes" id="UP001281761"/>
    </source>
</evidence>
<sequence>MNHLVSAGHVVPICTQSETDEIMNLVTDLIKESFPLRSDFYSMLLLIMEGAYCAIRSLEKSGAVSQTVRLTHGNPKLRSQHFKNFVKLLEPELEVIRSQFSSDLFEEARRISSWKEFLQTFAGGEEVEIDTSFLKLPFFRTTLLSLHAKFPKLVSSVDGSAGISTSSLLSSHPSPHTSLETRFDSSLRTLSSSAPFKSESLHLLSSFSSLLSSQLTSITPSRTIPPELFASGTVIQSQTRNTDPTETFDKSIFDEEDNEKLAQSLIRCRSVCDVVGADKCIRNISAFVHQTVSAIGSSHTLLRAAAFALFRCLVQTPKDFFEMKETKWYCRSLVIRLWPSLWTRLSSQIERQPEEQLAFVRLASTWLVESRADRSLSPFPFAEFDWEILYSADLSWKTHFYEALDLVMSIRSCSSEEQIGIAAARQIIFNFEHRHNAFSRITSDSRHLVRGKFRKVTAESLISYSLLMTLVRRCEFPDNITSFITEHPEIDAHTLLLDFENELLYLCHTSLNPHKPHQPPLDLLFERTLRTNPLRFFLHSKVTYSIISSSVRNTSLCGFHALCRRGIHISLIESEVIKNRQHFLSSYGMFLTPLFTRTFNLFLHFTPPLVVRFFLPILLPQSNCEGIVDGMKVVLSALIHITAPFGDCLSLKELYHSIKPQHNVISDWSPDSDVTSGFQALEWLSIPTGFGSALIHSNPHVYFGPFEDQVRTRASTDDSDLSNLSKLMARLLSPQVRNICCKISSLVEMLPLLPLITTVSVNLEFVKRLACFGNETILMAMVCYGILDVVIRAVSESTFLEDYENGICVIGMLLPVRGPPMVFEILPRKIRKEKD</sequence>
<reference evidence="1 2" key="1">
    <citation type="journal article" date="2022" name="bioRxiv">
        <title>Genomics of Preaxostyla Flagellates Illuminates Evolutionary Transitions and the Path Towards Mitochondrial Loss.</title>
        <authorList>
            <person name="Novak L.V.F."/>
            <person name="Treitli S.C."/>
            <person name="Pyrih J."/>
            <person name="Halakuc P."/>
            <person name="Pipaliya S.V."/>
            <person name="Vacek V."/>
            <person name="Brzon O."/>
            <person name="Soukal P."/>
            <person name="Eme L."/>
            <person name="Dacks J.B."/>
            <person name="Karnkowska A."/>
            <person name="Elias M."/>
            <person name="Hampl V."/>
        </authorList>
    </citation>
    <scope>NUCLEOTIDE SEQUENCE [LARGE SCALE GENOMIC DNA]</scope>
    <source>
        <strain evidence="1">NAU3</strain>
        <tissue evidence="1">Gut</tissue>
    </source>
</reference>
<proteinExistence type="predicted"/>
<protein>
    <submittedName>
        <fullName evidence="1">Uncharacterized protein</fullName>
    </submittedName>
</protein>
<organism evidence="1 2">
    <name type="scientific">Blattamonas nauphoetae</name>
    <dbReference type="NCBI Taxonomy" id="2049346"/>
    <lineage>
        <taxon>Eukaryota</taxon>
        <taxon>Metamonada</taxon>
        <taxon>Preaxostyla</taxon>
        <taxon>Oxymonadida</taxon>
        <taxon>Blattamonas</taxon>
    </lineage>
</organism>
<dbReference type="Proteomes" id="UP001281761">
    <property type="component" value="Unassembled WGS sequence"/>
</dbReference>